<organism evidence="3 4">
    <name type="scientific">Meloidogyne floridensis</name>
    <dbReference type="NCBI Taxonomy" id="298350"/>
    <lineage>
        <taxon>Eukaryota</taxon>
        <taxon>Metazoa</taxon>
        <taxon>Ecdysozoa</taxon>
        <taxon>Nematoda</taxon>
        <taxon>Chromadorea</taxon>
        <taxon>Rhabditida</taxon>
        <taxon>Tylenchina</taxon>
        <taxon>Tylenchomorpha</taxon>
        <taxon>Tylenchoidea</taxon>
        <taxon>Meloidogynidae</taxon>
        <taxon>Meloidogyninae</taxon>
        <taxon>Meloidogyne</taxon>
    </lineage>
</organism>
<keyword evidence="2" id="KW-0472">Membrane</keyword>
<evidence type="ECO:0000256" key="2">
    <source>
        <dbReference type="SAM" id="Phobius"/>
    </source>
</evidence>
<dbReference type="PANTHER" id="PTHR47518:SF9">
    <property type="entry name" value="SERPENTINE RECEPTOR, CLASS T"/>
    <property type="match status" value="1"/>
</dbReference>
<dbReference type="GO" id="GO:0016020">
    <property type="term" value="C:membrane"/>
    <property type="evidence" value="ECO:0007669"/>
    <property type="project" value="InterPro"/>
</dbReference>
<feature type="transmembrane region" description="Helical" evidence="2">
    <location>
        <begin position="80"/>
        <end position="102"/>
    </location>
</feature>
<name>A0A915P7Z6_9BILA</name>
<keyword evidence="3" id="KW-1185">Reference proteome</keyword>
<evidence type="ECO:0000313" key="4">
    <source>
        <dbReference type="WBParaSite" id="scf7180000423310.g10672"/>
    </source>
</evidence>
<evidence type="ECO:0000313" key="3">
    <source>
        <dbReference type="Proteomes" id="UP000887560"/>
    </source>
</evidence>
<feature type="transmembrane region" description="Helical" evidence="2">
    <location>
        <begin position="23"/>
        <end position="43"/>
    </location>
</feature>
<dbReference type="Pfam" id="PF03125">
    <property type="entry name" value="Sre"/>
    <property type="match status" value="1"/>
</dbReference>
<dbReference type="GO" id="GO:0007606">
    <property type="term" value="P:sensory perception of chemical stimulus"/>
    <property type="evidence" value="ECO:0007669"/>
    <property type="project" value="InterPro"/>
</dbReference>
<dbReference type="InterPro" id="IPR052854">
    <property type="entry name" value="Serpentine_rcpt_epsilon"/>
</dbReference>
<dbReference type="WBParaSite" id="scf7180000423310.g10672">
    <property type="protein sequence ID" value="scf7180000423310.g10672"/>
    <property type="gene ID" value="scf7180000423310.g10672"/>
</dbReference>
<dbReference type="AlphaFoldDB" id="A0A915P7Z6"/>
<protein>
    <submittedName>
        <fullName evidence="4">Uncharacterized protein</fullName>
    </submittedName>
</protein>
<dbReference type="Proteomes" id="UP000887560">
    <property type="component" value="Unplaced"/>
</dbReference>
<keyword evidence="2" id="KW-0812">Transmembrane</keyword>
<sequence>MKDHNLLTFGTVYGTSTTSSTTFINLCFWAIMFVLAVIELIAIRSLRKYNDKIYTRRSFINATLSERYQLAENIRTTKQLIPILAIHFFNIALGTFVNWTIYYQAFGPITTGICHPYLKRNFVSLAIKIRSFFKCLLIFKLRRHQVAPTSITNNGFDSNIKKRAVSLTSVQGLELLPRGGVNQTEEYFTQLALSWARRRSINN</sequence>
<evidence type="ECO:0000256" key="1">
    <source>
        <dbReference type="ARBA" id="ARBA00006803"/>
    </source>
</evidence>
<comment type="similarity">
    <text evidence="1">Belongs to the nematode receptor-like protein sre family.</text>
</comment>
<proteinExistence type="inferred from homology"/>
<dbReference type="InterPro" id="IPR004151">
    <property type="entry name" value="7TM_GPCR_serpentine_rcpt_Sre"/>
</dbReference>
<keyword evidence="2" id="KW-1133">Transmembrane helix</keyword>
<dbReference type="PANTHER" id="PTHR47518">
    <property type="entry name" value="SERPENTINE RECEPTOR CLASS EPSILON-13-RELATED"/>
    <property type="match status" value="1"/>
</dbReference>
<accession>A0A915P7Z6</accession>
<reference evidence="4" key="1">
    <citation type="submission" date="2022-11" db="UniProtKB">
        <authorList>
            <consortium name="WormBaseParasite"/>
        </authorList>
    </citation>
    <scope>IDENTIFICATION</scope>
</reference>